<evidence type="ECO:0000256" key="1">
    <source>
        <dbReference type="SAM" id="MobiDB-lite"/>
    </source>
</evidence>
<feature type="domain" description="Cyclophilin-like" evidence="2">
    <location>
        <begin position="1"/>
        <end position="84"/>
    </location>
</feature>
<evidence type="ECO:0000313" key="3">
    <source>
        <dbReference type="EMBL" id="ALI54130.1"/>
    </source>
</evidence>
<dbReference type="KEGG" id="cmar:IMCC12053_180"/>
<feature type="region of interest" description="Disordered" evidence="1">
    <location>
        <begin position="1"/>
        <end position="21"/>
    </location>
</feature>
<evidence type="ECO:0000259" key="2">
    <source>
        <dbReference type="Pfam" id="PF18050"/>
    </source>
</evidence>
<feature type="compositionally biased region" description="Basic and acidic residues" evidence="1">
    <location>
        <begin position="8"/>
        <end position="18"/>
    </location>
</feature>
<dbReference type="AlphaFoldDB" id="A0A0P0A878"/>
<dbReference type="Proteomes" id="UP000064920">
    <property type="component" value="Chromosome"/>
</dbReference>
<dbReference type="Pfam" id="PF18050">
    <property type="entry name" value="Cyclophil_like2"/>
    <property type="match status" value="1"/>
</dbReference>
<dbReference type="PATRIC" id="fig|1397108.4.peg.193"/>
<dbReference type="EMBL" id="CP012023">
    <property type="protein sequence ID" value="ALI54130.1"/>
    <property type="molecule type" value="Genomic_DNA"/>
</dbReference>
<dbReference type="STRING" id="1397108.IMCC12053_180"/>
<dbReference type="InterPro" id="IPR041183">
    <property type="entry name" value="Cyclophilin-like"/>
</dbReference>
<reference evidence="3 4" key="1">
    <citation type="submission" date="2015-05" db="EMBL/GenBank/DDBJ databases">
        <authorList>
            <person name="Wang D.B."/>
            <person name="Wang M."/>
        </authorList>
    </citation>
    <scope>NUCLEOTIDE SEQUENCE [LARGE SCALE GENOMIC DNA]</scope>
    <source>
        <strain evidence="3 4">IMCC 12053</strain>
    </source>
</reference>
<accession>A0A0P0A878</accession>
<gene>
    <name evidence="3" type="ORF">IMCC12053_180</name>
</gene>
<organism evidence="3 4">
    <name type="scientific">Celeribacter marinus</name>
    <dbReference type="NCBI Taxonomy" id="1397108"/>
    <lineage>
        <taxon>Bacteria</taxon>
        <taxon>Pseudomonadati</taxon>
        <taxon>Pseudomonadota</taxon>
        <taxon>Alphaproteobacteria</taxon>
        <taxon>Rhodobacterales</taxon>
        <taxon>Roseobacteraceae</taxon>
        <taxon>Celeribacter</taxon>
    </lineage>
</organism>
<sequence>MLPLELPMPDHLRQEKTGKLPRGLPSAVRQRDFATGTLGLWGTGDFVIYYRTGRVPLPGIVILGEVLDDVSIFDHADPVTVTIEAVD</sequence>
<name>A0A0P0A878_9RHOB</name>
<keyword evidence="4" id="KW-1185">Reference proteome</keyword>
<evidence type="ECO:0000313" key="4">
    <source>
        <dbReference type="Proteomes" id="UP000064920"/>
    </source>
</evidence>
<dbReference type="InterPro" id="IPR029000">
    <property type="entry name" value="Cyclophilin-like_dom_sf"/>
</dbReference>
<protein>
    <recommendedName>
        <fullName evidence="2">Cyclophilin-like domain-containing protein</fullName>
    </recommendedName>
</protein>
<proteinExistence type="predicted"/>
<dbReference type="SUPFAM" id="SSF50891">
    <property type="entry name" value="Cyclophilin-like"/>
    <property type="match status" value="1"/>
</dbReference>